<evidence type="ECO:0000256" key="3">
    <source>
        <dbReference type="ARBA" id="ARBA00005985"/>
    </source>
</evidence>
<evidence type="ECO:0000256" key="10">
    <source>
        <dbReference type="SAM" id="Phobius"/>
    </source>
</evidence>
<evidence type="ECO:0000313" key="12">
    <source>
        <dbReference type="Proteomes" id="UP000199691"/>
    </source>
</evidence>
<feature type="transmembrane region" description="Helical" evidence="10">
    <location>
        <begin position="181"/>
        <end position="200"/>
    </location>
</feature>
<keyword evidence="12" id="KW-1185">Reference proteome</keyword>
<dbReference type="EC" id="2.5.1.39" evidence="9"/>
<dbReference type="Proteomes" id="UP000199691">
    <property type="component" value="Unassembled WGS sequence"/>
</dbReference>
<gene>
    <name evidence="11" type="ORF">SAMN05421507_112189</name>
</gene>
<evidence type="ECO:0000256" key="4">
    <source>
        <dbReference type="ARBA" id="ARBA00022519"/>
    </source>
</evidence>
<comment type="cofactor">
    <cofactor evidence="1">
        <name>Mg(2+)</name>
        <dbReference type="ChEBI" id="CHEBI:18420"/>
    </cofactor>
</comment>
<dbReference type="HAMAP" id="MF_01635">
    <property type="entry name" value="UbiA"/>
    <property type="match status" value="1"/>
</dbReference>
<evidence type="ECO:0000256" key="9">
    <source>
        <dbReference type="ARBA" id="ARBA00034524"/>
    </source>
</evidence>
<dbReference type="GO" id="GO:0016020">
    <property type="term" value="C:membrane"/>
    <property type="evidence" value="ECO:0007669"/>
    <property type="project" value="UniProtKB-SubCell"/>
</dbReference>
<feature type="transmembrane region" description="Helical" evidence="10">
    <location>
        <begin position="282"/>
        <end position="301"/>
    </location>
</feature>
<keyword evidence="7 10" id="KW-1133">Transmembrane helix</keyword>
<evidence type="ECO:0000313" key="11">
    <source>
        <dbReference type="EMBL" id="SDP68541.1"/>
    </source>
</evidence>
<proteinExistence type="inferred from homology"/>
<dbReference type="InterPro" id="IPR030470">
    <property type="entry name" value="UbiA_prenylTrfase_CS"/>
</dbReference>
<feature type="transmembrane region" description="Helical" evidence="10">
    <location>
        <begin position="226"/>
        <end position="244"/>
    </location>
</feature>
<name>A0A1H0UQY4_9PSEU</name>
<keyword evidence="5 11" id="KW-0808">Transferase</keyword>
<dbReference type="EMBL" id="FNIX01000012">
    <property type="protein sequence ID" value="SDP68541.1"/>
    <property type="molecule type" value="Genomic_DNA"/>
</dbReference>
<dbReference type="PANTHER" id="PTHR11048">
    <property type="entry name" value="PRENYLTRANSFERASES"/>
    <property type="match status" value="1"/>
</dbReference>
<dbReference type="InterPro" id="IPR000537">
    <property type="entry name" value="UbiA_prenyltransferase"/>
</dbReference>
<dbReference type="RefSeq" id="WP_090101191.1">
    <property type="nucleotide sequence ID" value="NZ_FNIX01000012.1"/>
</dbReference>
<dbReference type="InterPro" id="IPR039653">
    <property type="entry name" value="Prenyltransferase"/>
</dbReference>
<dbReference type="GO" id="GO:0008412">
    <property type="term" value="F:4-hydroxybenzoate polyprenyltransferase activity"/>
    <property type="evidence" value="ECO:0007669"/>
    <property type="project" value="UniProtKB-EC"/>
</dbReference>
<keyword evidence="4" id="KW-1003">Cell membrane</keyword>
<dbReference type="InterPro" id="IPR044878">
    <property type="entry name" value="UbiA_sf"/>
</dbReference>
<evidence type="ECO:0000256" key="1">
    <source>
        <dbReference type="ARBA" id="ARBA00001946"/>
    </source>
</evidence>
<evidence type="ECO:0000256" key="6">
    <source>
        <dbReference type="ARBA" id="ARBA00022692"/>
    </source>
</evidence>
<feature type="transmembrane region" description="Helical" evidence="10">
    <location>
        <begin position="149"/>
        <end position="169"/>
    </location>
</feature>
<dbReference type="InterPro" id="IPR006370">
    <property type="entry name" value="HB_polyprenyltransferase-like"/>
</dbReference>
<reference evidence="12" key="1">
    <citation type="submission" date="2016-10" db="EMBL/GenBank/DDBJ databases">
        <authorList>
            <person name="Varghese N."/>
            <person name="Submissions S."/>
        </authorList>
    </citation>
    <scope>NUCLEOTIDE SEQUENCE [LARGE SCALE GENOMIC DNA]</scope>
    <source>
        <strain evidence="12">CGMCC 4.6609</strain>
    </source>
</reference>
<evidence type="ECO:0000256" key="8">
    <source>
        <dbReference type="ARBA" id="ARBA00023136"/>
    </source>
</evidence>
<evidence type="ECO:0000256" key="7">
    <source>
        <dbReference type="ARBA" id="ARBA00022989"/>
    </source>
</evidence>
<feature type="transmembrane region" description="Helical" evidence="10">
    <location>
        <begin position="107"/>
        <end position="137"/>
    </location>
</feature>
<feature type="transmembrane region" description="Helical" evidence="10">
    <location>
        <begin position="250"/>
        <end position="270"/>
    </location>
</feature>
<dbReference type="PROSITE" id="PS00943">
    <property type="entry name" value="UBIA"/>
    <property type="match status" value="1"/>
</dbReference>
<dbReference type="PANTHER" id="PTHR11048:SF28">
    <property type="entry name" value="4-HYDROXYBENZOATE POLYPRENYLTRANSFERASE, MITOCHONDRIAL"/>
    <property type="match status" value="1"/>
</dbReference>
<keyword evidence="6 10" id="KW-0812">Transmembrane</keyword>
<dbReference type="FunFam" id="1.10.357.140:FF:000008">
    <property type="entry name" value="4-hydroxybenzoate octaprenyltransferase"/>
    <property type="match status" value="1"/>
</dbReference>
<dbReference type="Gene3D" id="1.20.120.1780">
    <property type="entry name" value="UbiA prenyltransferase"/>
    <property type="match status" value="1"/>
</dbReference>
<organism evidence="11 12">
    <name type="scientific">Lentzea jiangxiensis</name>
    <dbReference type="NCBI Taxonomy" id="641025"/>
    <lineage>
        <taxon>Bacteria</taxon>
        <taxon>Bacillati</taxon>
        <taxon>Actinomycetota</taxon>
        <taxon>Actinomycetes</taxon>
        <taxon>Pseudonocardiales</taxon>
        <taxon>Pseudonocardiaceae</taxon>
        <taxon>Lentzea</taxon>
    </lineage>
</organism>
<dbReference type="GO" id="GO:0006744">
    <property type="term" value="P:ubiquinone biosynthetic process"/>
    <property type="evidence" value="ECO:0007669"/>
    <property type="project" value="TreeGrafter"/>
</dbReference>
<keyword evidence="4" id="KW-0997">Cell inner membrane</keyword>
<dbReference type="Pfam" id="PF01040">
    <property type="entry name" value="UbiA"/>
    <property type="match status" value="1"/>
</dbReference>
<keyword evidence="8 10" id="KW-0472">Membrane</keyword>
<comment type="subcellular location">
    <subcellularLocation>
        <location evidence="2">Membrane</location>
        <topology evidence="2">Multi-pass membrane protein</topology>
    </subcellularLocation>
</comment>
<comment type="similarity">
    <text evidence="3">Belongs to the UbiA prenyltransferase family.</text>
</comment>
<evidence type="ECO:0000256" key="5">
    <source>
        <dbReference type="ARBA" id="ARBA00022679"/>
    </source>
</evidence>
<dbReference type="AlphaFoldDB" id="A0A1H0UQY4"/>
<sequence>MLHKISAGVVTKSPDSIRSYLLLMRLDRPTGYLLYLLPALWAVVLASGERSQLWADLPAVAAVAVAAVLIRGFACAVNDVIDKEIDARVARTVSRPVAAGTVSVRNAILWAAAQALVGLLVLAVANVETALVALATYPLIIAYPFMKRFFVWPSAFLGLVMSTYVFVGWTAATANADYPPAVYGLYAAGTFWTLIHDAIYSHQDKEYDRKIGVRSSALLFGDATKAWLAVFAVLSVAGVLWAGSQASIGWAFHLVVVLAGIYLAYLIARVDLDDPKACWDTFVANTYYGWIVLAAVLAGQFT</sequence>
<protein>
    <recommendedName>
        <fullName evidence="9">4-hydroxybenzoate polyprenyltransferase</fullName>
        <ecNumber evidence="9">2.5.1.39</ecNumber>
    </recommendedName>
</protein>
<feature type="transmembrane region" description="Helical" evidence="10">
    <location>
        <begin position="29"/>
        <end position="46"/>
    </location>
</feature>
<dbReference type="FunFam" id="1.20.120.1780:FF:000001">
    <property type="entry name" value="4-hydroxybenzoate octaprenyltransferase"/>
    <property type="match status" value="1"/>
</dbReference>
<dbReference type="OrthoDB" id="9782418at2"/>
<feature type="transmembrane region" description="Helical" evidence="10">
    <location>
        <begin position="53"/>
        <end position="74"/>
    </location>
</feature>
<dbReference type="Gene3D" id="1.10.357.140">
    <property type="entry name" value="UbiA prenyltransferase"/>
    <property type="match status" value="1"/>
</dbReference>
<dbReference type="CDD" id="cd13959">
    <property type="entry name" value="PT_UbiA_COQ2"/>
    <property type="match status" value="1"/>
</dbReference>
<dbReference type="STRING" id="641025.SAMN05421507_112189"/>
<evidence type="ECO:0000256" key="2">
    <source>
        <dbReference type="ARBA" id="ARBA00004141"/>
    </source>
</evidence>
<accession>A0A1H0UQY4</accession>